<gene>
    <name evidence="1" type="ORF">SH601_03945</name>
</gene>
<evidence type="ECO:0000313" key="2">
    <source>
        <dbReference type="Proteomes" id="UP001277972"/>
    </source>
</evidence>
<dbReference type="EMBL" id="JAWZSR010000002">
    <property type="protein sequence ID" value="MDX8045131.1"/>
    <property type="molecule type" value="Genomic_DNA"/>
</dbReference>
<comment type="caution">
    <text evidence="1">The sequence shown here is derived from an EMBL/GenBank/DDBJ whole genome shotgun (WGS) entry which is preliminary data.</text>
</comment>
<reference evidence="1" key="1">
    <citation type="submission" date="2023-11" db="EMBL/GenBank/DDBJ databases">
        <title>Gracilibacillus pellucida a moderately halophilic bacterium isolated from saline soil in Xinjiang province.</title>
        <authorList>
            <person name="Zhang Z."/>
            <person name="Tan F."/>
            <person name="Wang Y."/>
            <person name="Xia M."/>
        </authorList>
    </citation>
    <scope>NUCLEOTIDE SEQUENCE</scope>
    <source>
        <strain evidence="1">S3-1-1</strain>
    </source>
</reference>
<proteinExistence type="predicted"/>
<evidence type="ECO:0000313" key="1">
    <source>
        <dbReference type="EMBL" id="MDX8045131.1"/>
    </source>
</evidence>
<sequence length="517" mass="60353">MKDIFKVLIVDDEMLIRQGIISYIDWEKEGYNIIGEASNGEEALHLIDAHLPDIILTDIVMPGMDGIELVKRVKANYPETEIIVLSSFENFDYVKETFQSGVADYILKPKLNAEDLIQTLRRVRQGNRKQNVVNANNFNLRDIGKKILKGYPSIREMEFAREEFHYDHFTLVELFWSVKIRMSLTSDQIITTLQQHVSSLTCHAITIEENSFLLLINVGAQELPTLKAVIKKLANSTDQATSKWILSQPFQVIDELKNIYDTNHLMLKQYHFYLPEQSVLYYDQLPQLTNRATAFDLNHLIYLFKRKQFQEAFDYLNEQINLFANHFDTDVFTFKSWLENIMFNIITLLGNMNYDMEQIEADKYQLFTQINEAFHVGEAISIFDHFLTTVEKKVHASQTASTSNIQRLLDYIEENYSNSLTLRTLGDYFHFNPTYLSSYFSKHHEEGFSEYLNHVRIKNAQKMLIETNMSISSISESVGYSDPSYFTKVFKKVVGVSPRIYRRQHKPRNRGSNHEEI</sequence>
<keyword evidence="2" id="KW-1185">Reference proteome</keyword>
<accession>A0ACC6M2F8</accession>
<name>A0ACC6M2F8_9BACI</name>
<protein>
    <submittedName>
        <fullName evidence="1">Response regulator transcription factor</fullName>
    </submittedName>
</protein>
<organism evidence="1 2">
    <name type="scientific">Gracilibacillus pellucidus</name>
    <dbReference type="NCBI Taxonomy" id="3095368"/>
    <lineage>
        <taxon>Bacteria</taxon>
        <taxon>Bacillati</taxon>
        <taxon>Bacillota</taxon>
        <taxon>Bacilli</taxon>
        <taxon>Bacillales</taxon>
        <taxon>Bacillaceae</taxon>
        <taxon>Gracilibacillus</taxon>
    </lineage>
</organism>
<dbReference type="Proteomes" id="UP001277972">
    <property type="component" value="Unassembled WGS sequence"/>
</dbReference>